<protein>
    <submittedName>
        <fullName evidence="1">Uncharacterized protein</fullName>
    </submittedName>
</protein>
<dbReference type="Proteomes" id="UP000543556">
    <property type="component" value="Unassembled WGS sequence"/>
</dbReference>
<keyword evidence="2" id="KW-1185">Reference proteome</keyword>
<gene>
    <name evidence="1" type="ORF">G6034_12945</name>
</gene>
<evidence type="ECO:0000313" key="1">
    <source>
        <dbReference type="EMBL" id="NVM95803.1"/>
    </source>
</evidence>
<organism evidence="1 2">
    <name type="scientific">Arthrobacter wenxiniae</name>
    <dbReference type="NCBI Taxonomy" id="2713570"/>
    <lineage>
        <taxon>Bacteria</taxon>
        <taxon>Bacillati</taxon>
        <taxon>Actinomycetota</taxon>
        <taxon>Actinomycetes</taxon>
        <taxon>Micrococcales</taxon>
        <taxon>Micrococcaceae</taxon>
        <taxon>Arthrobacter</taxon>
    </lineage>
</organism>
<name>A0A7Y7II99_9MICC</name>
<proteinExistence type="predicted"/>
<dbReference type="EMBL" id="JAAMFM010000020">
    <property type="protein sequence ID" value="NVM95803.1"/>
    <property type="molecule type" value="Genomic_DNA"/>
</dbReference>
<evidence type="ECO:0000313" key="2">
    <source>
        <dbReference type="Proteomes" id="UP000543556"/>
    </source>
</evidence>
<accession>A0A7Y7II99</accession>
<comment type="caution">
    <text evidence="1">The sequence shown here is derived from an EMBL/GenBank/DDBJ whole genome shotgun (WGS) entry which is preliminary data.</text>
</comment>
<dbReference type="RefSeq" id="WP_176635523.1">
    <property type="nucleotide sequence ID" value="NZ_JAAMFM010000020.1"/>
</dbReference>
<reference evidence="1 2" key="1">
    <citation type="submission" date="2020-02" db="EMBL/GenBank/DDBJ databases">
        <title>Genome sequence of strain AETb3-4.</title>
        <authorList>
            <person name="Gao J."/>
            <person name="Zhang X."/>
        </authorList>
    </citation>
    <scope>NUCLEOTIDE SEQUENCE [LARGE SCALE GENOMIC DNA]</scope>
    <source>
        <strain evidence="1 2">AETb3-4</strain>
    </source>
</reference>
<dbReference type="AlphaFoldDB" id="A0A7Y7II99"/>
<sequence>MTDIQALPGIHRPEELHTGEYIEAWRGGRLLDAGTVSRMLPSVSMAWIVCARTGTLKLVDLETTVVVRVGDAGPRAQGAGARRGCRRRAILRSARPKGTTAEAAVTCGSDPCGPHSVRTNARAARCAISCEWQA</sequence>